<dbReference type="EMBL" id="FCOL02000002">
    <property type="protein sequence ID" value="SAL16199.1"/>
    <property type="molecule type" value="Genomic_DNA"/>
</dbReference>
<sequence>MPAGVERRPASACVVSTRGVATLKACSIRPGSADYLISAARRVRLCEALPDLDATPSKIRMRAFHFRRSDSSHRLGRLLVICGYWCTLSHGHLNVGSAQTTDPPQHRPEVAVQVASRWGVLVKPPPRALTWRHTTRVSGSQGAVRLHSLILFALYNEVLGNGDSHGRTAQTPRARRIFMSTSAFLLSPASGLLSPWPPTITSRSWRRRFQRFLIRLSGPELIVVDYGSSDGTPDVVASIKASRIKLT</sequence>
<gene>
    <name evidence="1" type="ORF">AWB67_00401</name>
</gene>
<keyword evidence="2" id="KW-1185">Reference proteome</keyword>
<proteinExistence type="predicted"/>
<accession>A0A158FA41</accession>
<dbReference type="Proteomes" id="UP000054925">
    <property type="component" value="Unassembled WGS sequence"/>
</dbReference>
<organism evidence="1 2">
    <name type="scientific">Caballeronia terrestris</name>
    <dbReference type="NCBI Taxonomy" id="1226301"/>
    <lineage>
        <taxon>Bacteria</taxon>
        <taxon>Pseudomonadati</taxon>
        <taxon>Pseudomonadota</taxon>
        <taxon>Betaproteobacteria</taxon>
        <taxon>Burkholderiales</taxon>
        <taxon>Burkholderiaceae</taxon>
        <taxon>Caballeronia</taxon>
    </lineage>
</organism>
<protein>
    <submittedName>
        <fullName evidence="1">Uncharacterized protein</fullName>
    </submittedName>
</protein>
<evidence type="ECO:0000313" key="1">
    <source>
        <dbReference type="EMBL" id="SAL16199.1"/>
    </source>
</evidence>
<dbReference type="AlphaFoldDB" id="A0A158FA41"/>
<evidence type="ECO:0000313" key="2">
    <source>
        <dbReference type="Proteomes" id="UP000054925"/>
    </source>
</evidence>
<reference evidence="1" key="1">
    <citation type="submission" date="2016-01" db="EMBL/GenBank/DDBJ databases">
        <authorList>
            <person name="Peeters C."/>
        </authorList>
    </citation>
    <scope>NUCLEOTIDE SEQUENCE [LARGE SCALE GENOMIC DNA]</scope>
    <source>
        <strain evidence="1">LMG 22937</strain>
    </source>
</reference>
<name>A0A158FA41_9BURK</name>
<comment type="caution">
    <text evidence="1">The sequence shown here is derived from an EMBL/GenBank/DDBJ whole genome shotgun (WGS) entry which is preliminary data.</text>
</comment>